<accession>A0A8S5SNQ0</accession>
<evidence type="ECO:0000313" key="2">
    <source>
        <dbReference type="EMBL" id="DAF52625.1"/>
    </source>
</evidence>
<name>A0A8S5SNQ0_9CAUD</name>
<dbReference type="InterPro" id="IPR008840">
    <property type="entry name" value="Sipho_Gp157"/>
</dbReference>
<dbReference type="EMBL" id="BK032640">
    <property type="protein sequence ID" value="DAF52625.1"/>
    <property type="molecule type" value="Genomic_DNA"/>
</dbReference>
<proteinExistence type="predicted"/>
<sequence length="163" mass="19046">MAKLYEITERYQNLELLLDNADENIKQVLLDGLNEIKEEFNEKALNLVKYIKNIDSDIDGFKAEEKRLSDRRKTLENQKESIKEYLYAEMNKIGQKKVDLGLFKLNIQNNPASVNILDEKLIDKKYLIEQEPKIDKKAILNDLKNNVDVKGCEMQQGESLRIK</sequence>
<reference evidence="2" key="1">
    <citation type="journal article" date="2021" name="Proc. Natl. Acad. Sci. U.S.A.">
        <title>A Catalog of Tens of Thousands of Viruses from Human Metagenomes Reveals Hidden Associations with Chronic Diseases.</title>
        <authorList>
            <person name="Tisza M.J."/>
            <person name="Buck C.B."/>
        </authorList>
    </citation>
    <scope>NUCLEOTIDE SEQUENCE</scope>
    <source>
        <strain evidence="2">CtnR613</strain>
    </source>
</reference>
<protein>
    <submittedName>
        <fullName evidence="2">Resistance protein</fullName>
    </submittedName>
</protein>
<organism evidence="2">
    <name type="scientific">Siphoviridae sp. ctnR613</name>
    <dbReference type="NCBI Taxonomy" id="2827939"/>
    <lineage>
        <taxon>Viruses</taxon>
        <taxon>Duplodnaviria</taxon>
        <taxon>Heunggongvirae</taxon>
        <taxon>Uroviricota</taxon>
        <taxon>Caudoviricetes</taxon>
    </lineage>
</organism>
<keyword evidence="1" id="KW-0175">Coiled coil</keyword>
<dbReference type="Pfam" id="PF05565">
    <property type="entry name" value="Sipho_Gp157"/>
    <property type="match status" value="1"/>
</dbReference>
<feature type="coiled-coil region" evidence="1">
    <location>
        <begin position="4"/>
        <end position="31"/>
    </location>
</feature>
<feature type="coiled-coil region" evidence="1">
    <location>
        <begin position="58"/>
        <end position="85"/>
    </location>
</feature>
<evidence type="ECO:0000256" key="1">
    <source>
        <dbReference type="SAM" id="Coils"/>
    </source>
</evidence>